<reference evidence="2 3" key="1">
    <citation type="submission" date="2016-06" db="EMBL/GenBank/DDBJ databases">
        <title>Four novel species of enterococci isolated from chicken manure.</title>
        <authorList>
            <person name="Van Tyne D."/>
        </authorList>
    </citation>
    <scope>NUCLEOTIDE SEQUENCE [LARGE SCALE GENOMIC DNA]</scope>
    <source>
        <strain evidence="2 3">CU12B</strain>
    </source>
</reference>
<protein>
    <recommendedName>
        <fullName evidence="4">DUF2975 domain-containing protein</fullName>
    </recommendedName>
</protein>
<evidence type="ECO:0000256" key="1">
    <source>
        <dbReference type="SAM" id="Phobius"/>
    </source>
</evidence>
<keyword evidence="1" id="KW-0472">Membrane</keyword>
<dbReference type="Proteomes" id="UP000782705">
    <property type="component" value="Unassembled WGS sequence"/>
</dbReference>
<keyword evidence="1" id="KW-1133">Transmembrane helix</keyword>
<name>A0ABQ6YZC8_9ENTE</name>
<dbReference type="EMBL" id="MAEL01000042">
    <property type="protein sequence ID" value="KAF1303341.1"/>
    <property type="molecule type" value="Genomic_DNA"/>
</dbReference>
<comment type="caution">
    <text evidence="2">The sequence shown here is derived from an EMBL/GenBank/DDBJ whole genome shotgun (WGS) entry which is preliminary data.</text>
</comment>
<feature type="transmembrane region" description="Helical" evidence="1">
    <location>
        <begin position="57"/>
        <end position="76"/>
    </location>
</feature>
<proteinExistence type="predicted"/>
<organism evidence="2 3">
    <name type="scientific">Candidatus Enterococcus willemsii</name>
    <dbReference type="NCBI Taxonomy" id="1857215"/>
    <lineage>
        <taxon>Bacteria</taxon>
        <taxon>Bacillati</taxon>
        <taxon>Bacillota</taxon>
        <taxon>Bacilli</taxon>
        <taxon>Lactobacillales</taxon>
        <taxon>Enterococcaceae</taxon>
        <taxon>Enterococcus</taxon>
    </lineage>
</organism>
<feature type="transmembrane region" description="Helical" evidence="1">
    <location>
        <begin position="12"/>
        <end position="36"/>
    </location>
</feature>
<gene>
    <name evidence="2" type="ORF">BAU17_08655</name>
</gene>
<evidence type="ECO:0000313" key="3">
    <source>
        <dbReference type="Proteomes" id="UP000782705"/>
    </source>
</evidence>
<keyword evidence="3" id="KW-1185">Reference proteome</keyword>
<sequence>MVNSTTSHAEFWYSIISFNFIAIIWITIFLRVATIFKCISLGTPIFSQTIINQLNHLILWLYGIAIVPMFLFPLLSNILTGSYHFVLGIPSGLFLPFGLSLLIEIFKYGASLQYEVDETV</sequence>
<keyword evidence="1" id="KW-0812">Transmembrane</keyword>
<feature type="transmembrane region" description="Helical" evidence="1">
    <location>
        <begin position="82"/>
        <end position="103"/>
    </location>
</feature>
<evidence type="ECO:0008006" key="4">
    <source>
        <dbReference type="Google" id="ProtNLM"/>
    </source>
</evidence>
<evidence type="ECO:0000313" key="2">
    <source>
        <dbReference type="EMBL" id="KAF1303341.1"/>
    </source>
</evidence>
<accession>A0ABQ6YZC8</accession>